<evidence type="ECO:0000259" key="2">
    <source>
        <dbReference type="Pfam" id="PF07510"/>
    </source>
</evidence>
<keyword evidence="4" id="KW-1185">Reference proteome</keyword>
<name>A0ABP4EXF6_9ACTN</name>
<keyword evidence="3" id="KW-0378">Hydrolase</keyword>
<keyword evidence="3" id="KW-0540">Nuclease</keyword>
<comment type="caution">
    <text evidence="3">The sequence shown here is derived from an EMBL/GenBank/DDBJ whole genome shotgun (WGS) entry which is preliminary data.</text>
</comment>
<keyword evidence="1" id="KW-0732">Signal</keyword>
<feature type="domain" description="GmrSD restriction endonucleases C-terminal" evidence="2">
    <location>
        <begin position="91"/>
        <end position="196"/>
    </location>
</feature>
<dbReference type="RefSeq" id="WP_343907350.1">
    <property type="nucleotide sequence ID" value="NZ_BAAAJE010000006.1"/>
</dbReference>
<gene>
    <name evidence="3" type="ORF">GCM10009606_19860</name>
</gene>
<organism evidence="3 4">
    <name type="scientific">Nocardioides aquiterrae</name>
    <dbReference type="NCBI Taxonomy" id="203799"/>
    <lineage>
        <taxon>Bacteria</taxon>
        <taxon>Bacillati</taxon>
        <taxon>Actinomycetota</taxon>
        <taxon>Actinomycetes</taxon>
        <taxon>Propionibacteriales</taxon>
        <taxon>Nocardioidaceae</taxon>
        <taxon>Nocardioides</taxon>
    </lineage>
</organism>
<dbReference type="Pfam" id="PF07510">
    <property type="entry name" value="GmrSD_C"/>
    <property type="match status" value="1"/>
</dbReference>
<dbReference type="GO" id="GO:0004519">
    <property type="term" value="F:endonuclease activity"/>
    <property type="evidence" value="ECO:0007669"/>
    <property type="project" value="UniProtKB-KW"/>
</dbReference>
<evidence type="ECO:0000256" key="1">
    <source>
        <dbReference type="SAM" id="SignalP"/>
    </source>
</evidence>
<feature type="signal peptide" evidence="1">
    <location>
        <begin position="1"/>
        <end position="24"/>
    </location>
</feature>
<dbReference type="PANTHER" id="PTHR24094:SF15">
    <property type="entry name" value="AMP-DEPENDENT SYNTHETASE_LIGASE DOMAIN-CONTAINING PROTEIN-RELATED"/>
    <property type="match status" value="1"/>
</dbReference>
<dbReference type="PANTHER" id="PTHR24094">
    <property type="entry name" value="SECRETED PROTEIN"/>
    <property type="match status" value="1"/>
</dbReference>
<dbReference type="EMBL" id="BAAAJE010000006">
    <property type="protein sequence ID" value="GAA1140299.1"/>
    <property type="molecule type" value="Genomic_DNA"/>
</dbReference>
<evidence type="ECO:0000313" key="4">
    <source>
        <dbReference type="Proteomes" id="UP001499979"/>
    </source>
</evidence>
<reference evidence="4" key="1">
    <citation type="journal article" date="2019" name="Int. J. Syst. Evol. Microbiol.">
        <title>The Global Catalogue of Microorganisms (GCM) 10K type strain sequencing project: providing services to taxonomists for standard genome sequencing and annotation.</title>
        <authorList>
            <consortium name="The Broad Institute Genomics Platform"/>
            <consortium name="The Broad Institute Genome Sequencing Center for Infectious Disease"/>
            <person name="Wu L."/>
            <person name="Ma J."/>
        </authorList>
    </citation>
    <scope>NUCLEOTIDE SEQUENCE [LARGE SCALE GENOMIC DNA]</scope>
    <source>
        <strain evidence="4">JCM 11813</strain>
    </source>
</reference>
<keyword evidence="3" id="KW-0255">Endonuclease</keyword>
<evidence type="ECO:0000313" key="3">
    <source>
        <dbReference type="EMBL" id="GAA1140299.1"/>
    </source>
</evidence>
<sequence>MVRTLLAALLTAAGLVVVPAPAHAASYSAPLSRAVADLPVAAESRSGYSRDLFRHWVDADGDGCDTRDEVLLAEAEEAPAVGPGCSLSGGRWYSYYDGVSQDDAADLDIDHLVPLAEAWDSGAGSWSSATREAYANDLGDYRTLVGVTAALNRSKGDQDVAEWLPPQQQCRYLREWVAVKHRWRLSVDSAEKSAMTSLASGCADTTITVTLAR</sequence>
<feature type="chain" id="PRO_5045517367" evidence="1">
    <location>
        <begin position="25"/>
        <end position="213"/>
    </location>
</feature>
<accession>A0ABP4EXF6</accession>
<dbReference type="InterPro" id="IPR011089">
    <property type="entry name" value="GmrSD_C"/>
</dbReference>
<proteinExistence type="predicted"/>
<protein>
    <submittedName>
        <fullName evidence="3">HNH endonuclease family protein</fullName>
    </submittedName>
</protein>
<dbReference type="Proteomes" id="UP001499979">
    <property type="component" value="Unassembled WGS sequence"/>
</dbReference>